<protein>
    <submittedName>
        <fullName evidence="2">Uncharacterized protein</fullName>
    </submittedName>
</protein>
<dbReference type="Proteomes" id="UP000230108">
    <property type="component" value="Unassembled WGS sequence"/>
</dbReference>
<evidence type="ECO:0000313" key="3">
    <source>
        <dbReference type="Proteomes" id="UP000230108"/>
    </source>
</evidence>
<name>A0A2M7QEJ4_9BACT</name>
<dbReference type="EMBL" id="PFLF01000036">
    <property type="protein sequence ID" value="PIY69293.1"/>
    <property type="molecule type" value="Genomic_DNA"/>
</dbReference>
<feature type="compositionally biased region" description="Polar residues" evidence="1">
    <location>
        <begin position="1"/>
        <end position="27"/>
    </location>
</feature>
<evidence type="ECO:0000256" key="1">
    <source>
        <dbReference type="SAM" id="MobiDB-lite"/>
    </source>
</evidence>
<accession>A0A2M7QEJ4</accession>
<gene>
    <name evidence="2" type="ORF">COY90_01385</name>
</gene>
<comment type="caution">
    <text evidence="2">The sequence shown here is derived from an EMBL/GenBank/DDBJ whole genome shotgun (WGS) entry which is preliminary data.</text>
</comment>
<dbReference type="AlphaFoldDB" id="A0A2M7QEJ4"/>
<feature type="region of interest" description="Disordered" evidence="1">
    <location>
        <begin position="1"/>
        <end position="29"/>
    </location>
</feature>
<sequence>MFSNSAANQSKATSSRAEVSNMNTLDSRGTPVPTPTITFVTWSGTWFGETVPANVSVYCRNGVAYVYREACLRGYVLDYSTYGSCGLFEKYCRPKTTLDTIFFSKASNALDDKQENEWVKRADSYCRLPSNTNNAQAKCLDYYDKKDGYKKFTVNMWGRGVECPNMRIPAVGMPTNDGIYVQPGKCYVPDSK</sequence>
<evidence type="ECO:0000313" key="2">
    <source>
        <dbReference type="EMBL" id="PIY69293.1"/>
    </source>
</evidence>
<proteinExistence type="predicted"/>
<reference evidence="3" key="1">
    <citation type="submission" date="2017-09" db="EMBL/GenBank/DDBJ databases">
        <title>Depth-based differentiation of microbial function through sediment-hosted aquifers and enrichment of novel symbionts in the deep terrestrial subsurface.</title>
        <authorList>
            <person name="Probst A.J."/>
            <person name="Ladd B."/>
            <person name="Jarett J.K."/>
            <person name="Geller-Mcgrath D.E."/>
            <person name="Sieber C.M.K."/>
            <person name="Emerson J.B."/>
            <person name="Anantharaman K."/>
            <person name="Thomas B.C."/>
            <person name="Malmstrom R."/>
            <person name="Stieglmeier M."/>
            <person name="Klingl A."/>
            <person name="Woyke T."/>
            <person name="Ryan C.M."/>
            <person name="Banfield J.F."/>
        </authorList>
    </citation>
    <scope>NUCLEOTIDE SEQUENCE [LARGE SCALE GENOMIC DNA]</scope>
</reference>
<organism evidence="2 3">
    <name type="scientific">Candidatus Roizmanbacteria bacterium CG_4_10_14_0_8_um_filter_39_9</name>
    <dbReference type="NCBI Taxonomy" id="1974829"/>
    <lineage>
        <taxon>Bacteria</taxon>
        <taxon>Candidatus Roizmaniibacteriota</taxon>
    </lineage>
</organism>